<protein>
    <submittedName>
        <fullName evidence="1">Uncharacterized protein</fullName>
    </submittedName>
</protein>
<reference evidence="1" key="1">
    <citation type="submission" date="2020-05" db="EMBL/GenBank/DDBJ databases">
        <authorList>
            <person name="Zhu T."/>
            <person name="Keshari N."/>
            <person name="Lu X."/>
        </authorList>
    </citation>
    <scope>NUCLEOTIDE SEQUENCE</scope>
    <source>
        <strain evidence="1">NK1-12</strain>
        <plasmid evidence="1">p2</plasmid>
    </source>
</reference>
<dbReference type="AlphaFoldDB" id="A0AA97AJU3"/>
<proteinExistence type="predicted"/>
<accession>A0AA97AJU3</accession>
<geneLocation type="plasmid" evidence="1">
    <name>p2</name>
</geneLocation>
<gene>
    <name evidence="1" type="ORF">HJG54_35315</name>
</gene>
<evidence type="ECO:0000313" key="1">
    <source>
        <dbReference type="EMBL" id="WNZ28185.1"/>
    </source>
</evidence>
<name>A0AA97AJU3_9CYAN</name>
<dbReference type="EMBL" id="CP053589">
    <property type="protein sequence ID" value="WNZ28185.1"/>
    <property type="molecule type" value="Genomic_DNA"/>
</dbReference>
<organism evidence="1">
    <name type="scientific">Leptolyngbya sp. NK1-12</name>
    <dbReference type="NCBI Taxonomy" id="2547451"/>
    <lineage>
        <taxon>Bacteria</taxon>
        <taxon>Bacillati</taxon>
        <taxon>Cyanobacteriota</taxon>
        <taxon>Cyanophyceae</taxon>
        <taxon>Leptolyngbyales</taxon>
        <taxon>Leptolyngbyaceae</taxon>
        <taxon>Leptolyngbya group</taxon>
        <taxon>Leptolyngbya</taxon>
    </lineage>
</organism>
<sequence>MIEDFDFNLIGAKLEQAEDIDIKLPPISAYFLVALIQLALRHPSLRAEHRPVYDNGKAIAELLLARLSQIDLEIARSLETGWDESLDMSDQDFQQVRQTGDLPQRNYSQLGEEVQREVFVNCVALTIACDSLAQITNTSREFWVNHLRKQAVPIAEATPIEQVRATLAQLDFVRDFEGYSQP</sequence>
<dbReference type="RefSeq" id="WP_316437262.1">
    <property type="nucleotide sequence ID" value="NZ_CP053589.1"/>
</dbReference>
<keyword evidence="1" id="KW-0614">Plasmid</keyword>